<name>A0AAE3LQI9_9RHOB</name>
<keyword evidence="1" id="KW-0732">Signal</keyword>
<accession>A0AAE3LQI9</accession>
<evidence type="ECO:0000313" key="3">
    <source>
        <dbReference type="Proteomes" id="UP001208041"/>
    </source>
</evidence>
<dbReference type="Proteomes" id="UP001208041">
    <property type="component" value="Unassembled WGS sequence"/>
</dbReference>
<feature type="signal peptide" evidence="1">
    <location>
        <begin position="1"/>
        <end position="17"/>
    </location>
</feature>
<keyword evidence="3" id="KW-1185">Reference proteome</keyword>
<evidence type="ECO:0008006" key="4">
    <source>
        <dbReference type="Google" id="ProtNLM"/>
    </source>
</evidence>
<sequence>MKPFIALGTLLALSACATQQQRCISSVTANQRNIAQLIAVTEANINRGYGVNVQRVPYTVYGRCYDSYSIRSYSCPETYYRTVTTPVTVDLDAEKRKLAQLKQRLPEEQKRAKAGVDQCLALYPE</sequence>
<dbReference type="AlphaFoldDB" id="A0AAE3LQI9"/>
<gene>
    <name evidence="2" type="ORF">OH136_03310</name>
</gene>
<organism evidence="2 3">
    <name type="scientific">Halocynthiibacter halioticoli</name>
    <dbReference type="NCBI Taxonomy" id="2986804"/>
    <lineage>
        <taxon>Bacteria</taxon>
        <taxon>Pseudomonadati</taxon>
        <taxon>Pseudomonadota</taxon>
        <taxon>Alphaproteobacteria</taxon>
        <taxon>Rhodobacterales</taxon>
        <taxon>Paracoccaceae</taxon>
        <taxon>Halocynthiibacter</taxon>
    </lineage>
</organism>
<proteinExistence type="predicted"/>
<dbReference type="EMBL" id="JAOYFC010000001">
    <property type="protein sequence ID" value="MCV6823574.1"/>
    <property type="molecule type" value="Genomic_DNA"/>
</dbReference>
<evidence type="ECO:0000313" key="2">
    <source>
        <dbReference type="EMBL" id="MCV6823574.1"/>
    </source>
</evidence>
<evidence type="ECO:0000256" key="1">
    <source>
        <dbReference type="SAM" id="SignalP"/>
    </source>
</evidence>
<reference evidence="2" key="1">
    <citation type="submission" date="2022-10" db="EMBL/GenBank/DDBJ databases">
        <authorList>
            <person name="Yue Y."/>
        </authorList>
    </citation>
    <scope>NUCLEOTIDE SEQUENCE</scope>
    <source>
        <strain evidence="2">Z654</strain>
    </source>
</reference>
<comment type="caution">
    <text evidence="2">The sequence shown here is derived from an EMBL/GenBank/DDBJ whole genome shotgun (WGS) entry which is preliminary data.</text>
</comment>
<feature type="chain" id="PRO_5042232489" description="Lipoprotein" evidence="1">
    <location>
        <begin position="18"/>
        <end position="125"/>
    </location>
</feature>
<protein>
    <recommendedName>
        <fullName evidence="4">Lipoprotein</fullName>
    </recommendedName>
</protein>
<dbReference type="PROSITE" id="PS51257">
    <property type="entry name" value="PROKAR_LIPOPROTEIN"/>
    <property type="match status" value="1"/>
</dbReference>
<dbReference type="RefSeq" id="WP_263952414.1">
    <property type="nucleotide sequence ID" value="NZ_JAOYFC010000001.1"/>
</dbReference>